<keyword evidence="3" id="KW-1185">Reference proteome</keyword>
<evidence type="ECO:0000313" key="3">
    <source>
        <dbReference type="Proteomes" id="UP000238442"/>
    </source>
</evidence>
<keyword evidence="1" id="KW-0472">Membrane</keyword>
<protein>
    <submittedName>
        <fullName evidence="2">Cytochrome C oxidase Cbb3</fullName>
    </submittedName>
</protein>
<keyword evidence="1" id="KW-1133">Transmembrane helix</keyword>
<feature type="transmembrane region" description="Helical" evidence="1">
    <location>
        <begin position="6"/>
        <end position="25"/>
    </location>
</feature>
<dbReference type="AlphaFoldDB" id="A0A2S0HX94"/>
<reference evidence="2 3" key="1">
    <citation type="submission" date="2018-02" db="EMBL/GenBank/DDBJ databases">
        <title>Genomic analysis of the strain RR4-38 isolated from a seawater recirculating aquaculture system.</title>
        <authorList>
            <person name="Kim Y.-S."/>
            <person name="Jang Y.H."/>
            <person name="Kim K.-H."/>
        </authorList>
    </citation>
    <scope>NUCLEOTIDE SEQUENCE [LARGE SCALE GENOMIC DNA]</scope>
    <source>
        <strain evidence="2 3">RR4-38</strain>
    </source>
</reference>
<proteinExistence type="predicted"/>
<dbReference type="OrthoDB" id="1493774at2"/>
<organism evidence="2 3">
    <name type="scientific">Pukyongia salina</name>
    <dbReference type="NCBI Taxonomy" id="2094025"/>
    <lineage>
        <taxon>Bacteria</taxon>
        <taxon>Pseudomonadati</taxon>
        <taxon>Bacteroidota</taxon>
        <taxon>Flavobacteriia</taxon>
        <taxon>Flavobacteriales</taxon>
        <taxon>Flavobacteriaceae</taxon>
        <taxon>Pukyongia</taxon>
    </lineage>
</organism>
<accession>A0A2S0HX94</accession>
<name>A0A2S0HX94_9FLAO</name>
<dbReference type="Proteomes" id="UP000238442">
    <property type="component" value="Chromosome"/>
</dbReference>
<keyword evidence="1" id="KW-0812">Transmembrane</keyword>
<evidence type="ECO:0000313" key="2">
    <source>
        <dbReference type="EMBL" id="AVI51236.1"/>
    </source>
</evidence>
<dbReference type="RefSeq" id="WP_105216477.1">
    <property type="nucleotide sequence ID" value="NZ_CP027062.1"/>
</dbReference>
<gene>
    <name evidence="2" type="ORF">C5O00_08635</name>
</gene>
<dbReference type="InterPro" id="IPR008620">
    <property type="entry name" value="FixH"/>
</dbReference>
<dbReference type="Pfam" id="PF05751">
    <property type="entry name" value="FixH"/>
    <property type="match status" value="1"/>
</dbReference>
<dbReference type="KEGG" id="aue:C5O00_08635"/>
<dbReference type="EMBL" id="CP027062">
    <property type="protein sequence ID" value="AVI51236.1"/>
    <property type="molecule type" value="Genomic_DNA"/>
</dbReference>
<evidence type="ECO:0000256" key="1">
    <source>
        <dbReference type="SAM" id="Phobius"/>
    </source>
</evidence>
<sequence length="148" mass="17611">MKINWGTGIVIGMVLFIGFIMFMVVTMMTNNEYDHDLVTEAYYEKDLKYQQEIDAEENTNNFSERIVGEKTSEGWQLSFPKEIDPEKIEGKVFLYRPSNKRLDFYLPIVISNAQLLIPDERLLDGRWNITVDWRYEGQHYMYKESIVY</sequence>